<keyword evidence="4" id="KW-0689">Ribosomal protein</keyword>
<evidence type="ECO:0000256" key="2">
    <source>
        <dbReference type="ARBA" id="ARBA00023315"/>
    </source>
</evidence>
<gene>
    <name evidence="4" type="ORF">SAMN05518682_1184</name>
</gene>
<dbReference type="Proteomes" id="UP000186235">
    <property type="component" value="Unassembled WGS sequence"/>
</dbReference>
<name>A0A1N6PXJ3_9MICO</name>
<keyword evidence="5" id="KW-1185">Reference proteome</keyword>
<dbReference type="InterPro" id="IPR000182">
    <property type="entry name" value="GNAT_dom"/>
</dbReference>
<dbReference type="PANTHER" id="PTHR43877">
    <property type="entry name" value="AMINOALKYLPHOSPHONATE N-ACETYLTRANSFERASE-RELATED-RELATED"/>
    <property type="match status" value="1"/>
</dbReference>
<dbReference type="EMBL" id="FTMI01000002">
    <property type="protein sequence ID" value="SIQ09050.1"/>
    <property type="molecule type" value="Genomic_DNA"/>
</dbReference>
<evidence type="ECO:0000313" key="5">
    <source>
        <dbReference type="Proteomes" id="UP000186235"/>
    </source>
</evidence>
<sequence length="164" mass="17716">MTTTLRPYRPADLDAVVALSLRAWEGAFASWREILGERLYDLAYPDWRRSQAAEVRGACEKHPATTVVAERDGRVVGFATTVLGEPAPEGARTADLEIIAVDPDVQGDGIGRRLVDAALALMRDAGCAYANVWTGGDPGHGAARALYESSGFTALPVVHYYREL</sequence>
<dbReference type="CDD" id="cd04301">
    <property type="entry name" value="NAT_SF"/>
    <property type="match status" value="1"/>
</dbReference>
<evidence type="ECO:0000256" key="1">
    <source>
        <dbReference type="ARBA" id="ARBA00022679"/>
    </source>
</evidence>
<proteinExistence type="predicted"/>
<protein>
    <submittedName>
        <fullName evidence="4">Ribosomal protein S18 acetylase RimI</fullName>
    </submittedName>
</protein>
<dbReference type="AlphaFoldDB" id="A0A1N6PXJ3"/>
<dbReference type="RefSeq" id="WP_076404257.1">
    <property type="nucleotide sequence ID" value="NZ_FTMI01000002.1"/>
</dbReference>
<dbReference type="GO" id="GO:0016747">
    <property type="term" value="F:acyltransferase activity, transferring groups other than amino-acyl groups"/>
    <property type="evidence" value="ECO:0007669"/>
    <property type="project" value="InterPro"/>
</dbReference>
<evidence type="ECO:0000259" key="3">
    <source>
        <dbReference type="PROSITE" id="PS51186"/>
    </source>
</evidence>
<organism evidence="4 5">
    <name type="scientific">Cellulosimicrobium aquatile</name>
    <dbReference type="NCBI Taxonomy" id="1612203"/>
    <lineage>
        <taxon>Bacteria</taxon>
        <taxon>Bacillati</taxon>
        <taxon>Actinomycetota</taxon>
        <taxon>Actinomycetes</taxon>
        <taxon>Micrococcales</taxon>
        <taxon>Promicromonosporaceae</taxon>
        <taxon>Cellulosimicrobium</taxon>
    </lineage>
</organism>
<dbReference type="GO" id="GO:0005840">
    <property type="term" value="C:ribosome"/>
    <property type="evidence" value="ECO:0007669"/>
    <property type="project" value="UniProtKB-KW"/>
</dbReference>
<reference evidence="5" key="1">
    <citation type="submission" date="2017-01" db="EMBL/GenBank/DDBJ databases">
        <authorList>
            <person name="Varghese N."/>
            <person name="Submissions S."/>
        </authorList>
    </citation>
    <scope>NUCLEOTIDE SEQUENCE [LARGE SCALE GENOMIC DNA]</scope>
    <source>
        <strain evidence="5">3bp</strain>
    </source>
</reference>
<keyword evidence="1" id="KW-0808">Transferase</keyword>
<accession>A0A1N6PXJ3</accession>
<dbReference type="PROSITE" id="PS51186">
    <property type="entry name" value="GNAT"/>
    <property type="match status" value="1"/>
</dbReference>
<keyword evidence="4" id="KW-0687">Ribonucleoprotein</keyword>
<evidence type="ECO:0000313" key="4">
    <source>
        <dbReference type="EMBL" id="SIQ09050.1"/>
    </source>
</evidence>
<dbReference type="InterPro" id="IPR050832">
    <property type="entry name" value="Bact_Acetyltransf"/>
</dbReference>
<dbReference type="Gene3D" id="3.40.630.30">
    <property type="match status" value="1"/>
</dbReference>
<dbReference type="SUPFAM" id="SSF55729">
    <property type="entry name" value="Acyl-CoA N-acyltransferases (Nat)"/>
    <property type="match status" value="1"/>
</dbReference>
<dbReference type="InterPro" id="IPR016181">
    <property type="entry name" value="Acyl_CoA_acyltransferase"/>
</dbReference>
<keyword evidence="2" id="KW-0012">Acyltransferase</keyword>
<dbReference type="Pfam" id="PF00583">
    <property type="entry name" value="Acetyltransf_1"/>
    <property type="match status" value="1"/>
</dbReference>
<feature type="domain" description="N-acetyltransferase" evidence="3">
    <location>
        <begin position="3"/>
        <end position="164"/>
    </location>
</feature>